<dbReference type="Proteomes" id="UP000253094">
    <property type="component" value="Unassembled WGS sequence"/>
</dbReference>
<sequence>MANDVNRDRRSLLRGAAVLAGAAATAPLSGGAAAAPAGSSDADALFKAGKFEQAGRVYEEILKNDPKNLHAARRRGYVGLLANRFPDAEKYLKIAITLAPDDKDANRFLADCYTRQDKFPLAAPRWQAAGEESYAKLFAAFRGEPYQIHGDIARVPWQQTDPRPLVEASLNGGPPKRLSFYTRVASLNVSAKAAKEAGLRAVTEDTFEYEGKTVTYYSGVLDSLKLGAIELRNIPVGWSDSDDDPEAGDGLIGTWILYHFLATLDYAGRSLILRRRTPETARKARAAAKRSGAEPLPLWLASEHLLFSRGSVAGSGTRVVALNIGGESEMAASMTEDTAKRLRIRTDYDRPIETSAGGTFLTAYPCYPKEVRLGNAAANDIYCYADKRSAPGREGFDVLANFSHSFYKPYNVTLDFTDMNVYIARGQAT</sequence>
<gene>
    <name evidence="2" type="ORF">DQ384_28670</name>
</gene>
<dbReference type="RefSeq" id="WP_114031985.1">
    <property type="nucleotide sequence ID" value="NZ_QOIL01000018.1"/>
</dbReference>
<dbReference type="InterPro" id="IPR006311">
    <property type="entry name" value="TAT_signal"/>
</dbReference>
<protein>
    <submittedName>
        <fullName evidence="2">Uncharacterized protein</fullName>
    </submittedName>
</protein>
<dbReference type="PROSITE" id="PS51318">
    <property type="entry name" value="TAT"/>
    <property type="match status" value="1"/>
</dbReference>
<dbReference type="SUPFAM" id="SSF48452">
    <property type="entry name" value="TPR-like"/>
    <property type="match status" value="1"/>
</dbReference>
<dbReference type="EMBL" id="QOIL01000018">
    <property type="protein sequence ID" value="RCG26855.1"/>
    <property type="molecule type" value="Genomic_DNA"/>
</dbReference>
<keyword evidence="1" id="KW-0732">Signal</keyword>
<keyword evidence="3" id="KW-1185">Reference proteome</keyword>
<evidence type="ECO:0000313" key="2">
    <source>
        <dbReference type="EMBL" id="RCG26855.1"/>
    </source>
</evidence>
<evidence type="ECO:0000256" key="1">
    <source>
        <dbReference type="SAM" id="SignalP"/>
    </source>
</evidence>
<dbReference type="OrthoDB" id="3449821at2"/>
<evidence type="ECO:0000313" key="3">
    <source>
        <dbReference type="Proteomes" id="UP000253094"/>
    </source>
</evidence>
<dbReference type="AlphaFoldDB" id="A0A367FAY2"/>
<feature type="signal peptide" evidence="1">
    <location>
        <begin position="1"/>
        <end position="34"/>
    </location>
</feature>
<accession>A0A367FAY2</accession>
<dbReference type="Gene3D" id="1.25.40.10">
    <property type="entry name" value="Tetratricopeptide repeat domain"/>
    <property type="match status" value="1"/>
</dbReference>
<proteinExistence type="predicted"/>
<comment type="caution">
    <text evidence="2">The sequence shown here is derived from an EMBL/GenBank/DDBJ whole genome shotgun (WGS) entry which is preliminary data.</text>
</comment>
<dbReference type="InterPro" id="IPR011990">
    <property type="entry name" value="TPR-like_helical_dom_sf"/>
</dbReference>
<organism evidence="2 3">
    <name type="scientific">Sphaerisporangium album</name>
    <dbReference type="NCBI Taxonomy" id="509200"/>
    <lineage>
        <taxon>Bacteria</taxon>
        <taxon>Bacillati</taxon>
        <taxon>Actinomycetota</taxon>
        <taxon>Actinomycetes</taxon>
        <taxon>Streptosporangiales</taxon>
        <taxon>Streptosporangiaceae</taxon>
        <taxon>Sphaerisporangium</taxon>
    </lineage>
</organism>
<dbReference type="Pfam" id="PF13432">
    <property type="entry name" value="TPR_16"/>
    <property type="match status" value="1"/>
</dbReference>
<reference evidence="2 3" key="1">
    <citation type="submission" date="2018-06" db="EMBL/GenBank/DDBJ databases">
        <title>Sphaerisporangium craniellae sp. nov., isolated from a marine sponge in the South China Sea.</title>
        <authorList>
            <person name="Li L."/>
        </authorList>
    </citation>
    <scope>NUCLEOTIDE SEQUENCE [LARGE SCALE GENOMIC DNA]</scope>
    <source>
        <strain evidence="2 3">CCTCC AA 208026</strain>
    </source>
</reference>
<name>A0A367FAY2_9ACTN</name>
<feature type="chain" id="PRO_5016752150" evidence="1">
    <location>
        <begin position="35"/>
        <end position="429"/>
    </location>
</feature>